<keyword evidence="2" id="KW-0812">Transmembrane</keyword>
<dbReference type="EMBL" id="CAJVPD010000016">
    <property type="protein sequence ID" value="CAG8235608.1"/>
    <property type="molecule type" value="Genomic_DNA"/>
</dbReference>
<keyword evidence="2" id="KW-1133">Transmembrane helix</keyword>
<dbReference type="Proteomes" id="UP001152592">
    <property type="component" value="Unassembled WGS sequence"/>
</dbReference>
<organism evidence="3 4">
    <name type="scientific">Penicillium salamii</name>
    <dbReference type="NCBI Taxonomy" id="1612424"/>
    <lineage>
        <taxon>Eukaryota</taxon>
        <taxon>Fungi</taxon>
        <taxon>Dikarya</taxon>
        <taxon>Ascomycota</taxon>
        <taxon>Pezizomycotina</taxon>
        <taxon>Eurotiomycetes</taxon>
        <taxon>Eurotiomycetidae</taxon>
        <taxon>Eurotiales</taxon>
        <taxon>Aspergillaceae</taxon>
        <taxon>Penicillium</taxon>
    </lineage>
</organism>
<reference evidence="3" key="1">
    <citation type="submission" date="2021-07" db="EMBL/GenBank/DDBJ databases">
        <authorList>
            <person name="Branca A.L. A."/>
        </authorList>
    </citation>
    <scope>NUCLEOTIDE SEQUENCE</scope>
</reference>
<feature type="transmembrane region" description="Helical" evidence="2">
    <location>
        <begin position="286"/>
        <end position="307"/>
    </location>
</feature>
<sequence length="352" mass="37872">MPECNFSHGAHALFVKSSGLSSQELLKSSRGASTSESHVPKVTSILQYIMQSSTPIAQSRILPQTSSLETVIETPTTAGETATDVKGYSKVDDELRSSGIVPQDSQSSRSSLLSKDLFDVEIAKPMSDDPNLLQYTGSSVDSENDFAKSFESVVPIPSGQATSYQAPQVTMMNTLSSMGGFQNHSDQIIEGYIDKDTFLGGPHAVSWSETTEVGAFKTTLHSFESSDQFQPAQATHHTSKSSDLDLSTPSSITQSQLIDSTDTVSTTAMKTAVEKLTKSNSRTSRVVGLISGSVFGGIFLFAMIFYLHQFYRRIGKSIKSSGLATEPKSENTAVANPDAPEIPEISRFSAYS</sequence>
<feature type="compositionally biased region" description="Polar residues" evidence="1">
    <location>
        <begin position="227"/>
        <end position="236"/>
    </location>
</feature>
<gene>
    <name evidence="3" type="ORF">PSALAMII_LOCUS374</name>
</gene>
<evidence type="ECO:0000256" key="2">
    <source>
        <dbReference type="SAM" id="Phobius"/>
    </source>
</evidence>
<comment type="caution">
    <text evidence="3">The sequence shown here is derived from an EMBL/GenBank/DDBJ whole genome shotgun (WGS) entry which is preliminary data.</text>
</comment>
<name>A0A9W4N2Z8_9EURO</name>
<dbReference type="AlphaFoldDB" id="A0A9W4N2Z8"/>
<keyword evidence="2" id="KW-0472">Membrane</keyword>
<accession>A0A9W4N2Z8</accession>
<evidence type="ECO:0000256" key="1">
    <source>
        <dbReference type="SAM" id="MobiDB-lite"/>
    </source>
</evidence>
<protein>
    <submittedName>
        <fullName evidence="3">Uncharacterized protein</fullName>
    </submittedName>
</protein>
<evidence type="ECO:0000313" key="4">
    <source>
        <dbReference type="Proteomes" id="UP001152592"/>
    </source>
</evidence>
<proteinExistence type="predicted"/>
<feature type="region of interest" description="Disordered" evidence="1">
    <location>
        <begin position="227"/>
        <end position="252"/>
    </location>
</feature>
<evidence type="ECO:0000313" key="3">
    <source>
        <dbReference type="EMBL" id="CAG8235608.1"/>
    </source>
</evidence>
<dbReference type="OrthoDB" id="541052at2759"/>